<keyword evidence="17" id="KW-1185">Reference proteome</keyword>
<keyword evidence="5 11" id="KW-0347">Helicase</keyword>
<evidence type="ECO:0000313" key="17">
    <source>
        <dbReference type="Proteomes" id="UP000292082"/>
    </source>
</evidence>
<evidence type="ECO:0000256" key="13">
    <source>
        <dbReference type="SAM" id="MobiDB-lite"/>
    </source>
</evidence>
<organism evidence="16 17">
    <name type="scientific">Dichomitus squalens</name>
    <dbReference type="NCBI Taxonomy" id="114155"/>
    <lineage>
        <taxon>Eukaryota</taxon>
        <taxon>Fungi</taxon>
        <taxon>Dikarya</taxon>
        <taxon>Basidiomycota</taxon>
        <taxon>Agaricomycotina</taxon>
        <taxon>Agaricomycetes</taxon>
        <taxon>Polyporales</taxon>
        <taxon>Polyporaceae</taxon>
        <taxon>Dichomitus</taxon>
    </lineage>
</organism>
<evidence type="ECO:0000256" key="2">
    <source>
        <dbReference type="ARBA" id="ARBA00022723"/>
    </source>
</evidence>
<evidence type="ECO:0000256" key="5">
    <source>
        <dbReference type="ARBA" id="ARBA00022806"/>
    </source>
</evidence>
<dbReference type="CDD" id="cd18794">
    <property type="entry name" value="SF2_C_RecQ"/>
    <property type="match status" value="1"/>
</dbReference>
<dbReference type="Gene3D" id="1.10.10.10">
    <property type="entry name" value="Winged helix-like DNA-binding domain superfamily/Winged helix DNA-binding domain"/>
    <property type="match status" value="1"/>
</dbReference>
<dbReference type="InterPro" id="IPR036388">
    <property type="entry name" value="WH-like_DNA-bd_sf"/>
</dbReference>
<comment type="catalytic activity">
    <reaction evidence="11">
        <text>ATP + H2O = ADP + phosphate + H(+)</text>
        <dbReference type="Rhea" id="RHEA:13065"/>
        <dbReference type="ChEBI" id="CHEBI:15377"/>
        <dbReference type="ChEBI" id="CHEBI:15378"/>
        <dbReference type="ChEBI" id="CHEBI:30616"/>
        <dbReference type="ChEBI" id="CHEBI:43474"/>
        <dbReference type="ChEBI" id="CHEBI:456216"/>
    </reaction>
</comment>
<dbReference type="FunFam" id="3.40.50.300:FF:001389">
    <property type="entry name" value="ATP-dependent DNA helicase RecQ"/>
    <property type="match status" value="1"/>
</dbReference>
<dbReference type="InterPro" id="IPR032284">
    <property type="entry name" value="RecQ_Zn-bd"/>
</dbReference>
<dbReference type="FunFam" id="3.40.50.300:FF:001456">
    <property type="entry name" value="ATP-dependent DNA helicase"/>
    <property type="match status" value="1"/>
</dbReference>
<dbReference type="SMART" id="SM00490">
    <property type="entry name" value="HELICc"/>
    <property type="match status" value="1"/>
</dbReference>
<dbReference type="PROSITE" id="PS51192">
    <property type="entry name" value="HELICASE_ATP_BIND_1"/>
    <property type="match status" value="1"/>
</dbReference>
<evidence type="ECO:0000256" key="4">
    <source>
        <dbReference type="ARBA" id="ARBA00022801"/>
    </source>
</evidence>
<comment type="catalytic activity">
    <reaction evidence="10 11">
        <text>Couples ATP hydrolysis with the unwinding of duplex DNA by translocating in the 3'-5' direction.</text>
        <dbReference type="EC" id="5.6.2.4"/>
    </reaction>
</comment>
<dbReference type="Proteomes" id="UP000292082">
    <property type="component" value="Unassembled WGS sequence"/>
</dbReference>
<dbReference type="PROSITE" id="PS00690">
    <property type="entry name" value="DEAH_ATP_HELICASE"/>
    <property type="match status" value="1"/>
</dbReference>
<gene>
    <name evidence="16" type="ORF">BD310DRAFT_939420</name>
</gene>
<evidence type="ECO:0000313" key="16">
    <source>
        <dbReference type="EMBL" id="TBU52772.1"/>
    </source>
</evidence>
<dbReference type="GO" id="GO:0003677">
    <property type="term" value="F:DNA binding"/>
    <property type="evidence" value="ECO:0007669"/>
    <property type="project" value="UniProtKB-KW"/>
</dbReference>
<evidence type="ECO:0000256" key="8">
    <source>
        <dbReference type="ARBA" id="ARBA00023235"/>
    </source>
</evidence>
<dbReference type="InterPro" id="IPR002464">
    <property type="entry name" value="DNA/RNA_helicase_DEAH_CS"/>
</dbReference>
<feature type="compositionally biased region" description="Low complexity" evidence="13">
    <location>
        <begin position="718"/>
        <end position="741"/>
    </location>
</feature>
<dbReference type="InterPro" id="IPR001650">
    <property type="entry name" value="Helicase_C-like"/>
</dbReference>
<dbReference type="GO" id="GO:0043138">
    <property type="term" value="F:3'-5' DNA helicase activity"/>
    <property type="evidence" value="ECO:0007669"/>
    <property type="project" value="UniProtKB-EC"/>
</dbReference>
<dbReference type="PROSITE" id="PS51194">
    <property type="entry name" value="HELICASE_CTER"/>
    <property type="match status" value="1"/>
</dbReference>
<evidence type="ECO:0000259" key="14">
    <source>
        <dbReference type="PROSITE" id="PS51192"/>
    </source>
</evidence>
<dbReference type="NCBIfam" id="TIGR00614">
    <property type="entry name" value="recQ_fam"/>
    <property type="match status" value="1"/>
</dbReference>
<dbReference type="Pfam" id="PF00270">
    <property type="entry name" value="DEAD"/>
    <property type="match status" value="1"/>
</dbReference>
<feature type="region of interest" description="Disordered" evidence="13">
    <location>
        <begin position="695"/>
        <end position="843"/>
    </location>
</feature>
<comment type="similarity">
    <text evidence="1 11">Belongs to the helicase family. RecQ subfamily.</text>
</comment>
<dbReference type="GO" id="GO:0000724">
    <property type="term" value="P:double-strand break repair via homologous recombination"/>
    <property type="evidence" value="ECO:0007669"/>
    <property type="project" value="TreeGrafter"/>
</dbReference>
<keyword evidence="9 11" id="KW-0539">Nucleus</keyword>
<evidence type="ECO:0000256" key="10">
    <source>
        <dbReference type="ARBA" id="ARBA00034617"/>
    </source>
</evidence>
<feature type="domain" description="Helicase C-terminal" evidence="15">
    <location>
        <begin position="359"/>
        <end position="506"/>
    </location>
</feature>
<protein>
    <recommendedName>
        <fullName evidence="11">ATP-dependent DNA helicase</fullName>
        <ecNumber evidence="11">5.6.2.4</ecNumber>
    </recommendedName>
</protein>
<feature type="compositionally biased region" description="Acidic residues" evidence="13">
    <location>
        <begin position="757"/>
        <end position="771"/>
    </location>
</feature>
<dbReference type="Gene3D" id="3.40.50.300">
    <property type="entry name" value="P-loop containing nucleotide triphosphate hydrolases"/>
    <property type="match status" value="2"/>
</dbReference>
<keyword evidence="8" id="KW-0413">Isomerase</keyword>
<evidence type="ECO:0000256" key="1">
    <source>
        <dbReference type="ARBA" id="ARBA00005446"/>
    </source>
</evidence>
<dbReference type="EC" id="5.6.2.4" evidence="11"/>
<dbReference type="GO" id="GO:0005694">
    <property type="term" value="C:chromosome"/>
    <property type="evidence" value="ECO:0007669"/>
    <property type="project" value="TreeGrafter"/>
</dbReference>
<evidence type="ECO:0000256" key="11">
    <source>
        <dbReference type="RuleBase" id="RU364117"/>
    </source>
</evidence>
<sequence>MNHTLIEEFDEEDDIARQEREDMEQALYLSLEDSRRRPGPSKLRIQNGAGDKDLESLDDEIAGVERQIKDLQALLQELKRNRDDRLREIREAHPQHRSDRGKAPAGNIDYSGEFEWTGALYDKLKTVFGFDSFRSCQESICNANLDRRDIVAIMPTGGGKSLGYQLPALLTPGCTLVISPLLALIADQVMHLHEAGVDAVMLTGATSKEEQNRIYQRLQAMANGTPGAPDIKLCYVTPEKIANSKKFKAALDKLHRVHKLARFVIDEAHCVSQQGHDFRPDYQKLNVLRELWPGVPFLALSATCPAAVLGDLLRTLGMRRPTHAQAVDETVIFSTSLYRKNLHYAVLPKPSSGTGSIEKMRDYILTHHRNDTGIVYCLTRKDCESVAEDLMRLSDGAIRTGVYHADVADAKKEALHRQWREGKVKVVCATIAFGLGIDKGDVRFVVHHSLSKSLDGFYQESGRAGRDGKDADCVLYYRTQDAMRIASLTCNERGGQDKALAMLAFASDLEECRKIQFAQYFNKSSKMSLSFFRTEEEDANTRCGHCDNCMRAPDTLERLGVRTRVAAWQLLRVAADAGRELTMTQLCDLARGLGSSAAAGPGKGKGKGRAKEKATVDLDRVAGGKVELSREHTEALCVRLLVEGYFTLSFHHTAYSVNVYLEPSATAARFTRLGKDDVEQGGGPPFDCVFLKKPGRKGAASGSGHVKKAPEKAKAKAKATSASASASTGAPRAAAAASSGARAKRKRSVSSIVTTGTEDEQTDDGEDDEDMRDFVVGDADMDEDDDEEWHTGLRSSRANGRTSLAEPKVKRPRKSDAGSGRLRPVPRTGRTIRDEEIIELSSD</sequence>
<accession>A0A4Q9PH39</accession>
<evidence type="ECO:0000256" key="3">
    <source>
        <dbReference type="ARBA" id="ARBA00022741"/>
    </source>
</evidence>
<dbReference type="GO" id="GO:0005524">
    <property type="term" value="F:ATP binding"/>
    <property type="evidence" value="ECO:0007669"/>
    <property type="project" value="UniProtKB-KW"/>
</dbReference>
<dbReference type="STRING" id="114155.A0A4Q9PH39"/>
<feature type="coiled-coil region" evidence="12">
    <location>
        <begin position="54"/>
        <end position="88"/>
    </location>
</feature>
<dbReference type="GO" id="GO:0005634">
    <property type="term" value="C:nucleus"/>
    <property type="evidence" value="ECO:0007669"/>
    <property type="project" value="UniProtKB-SubCell"/>
</dbReference>
<evidence type="ECO:0000256" key="7">
    <source>
        <dbReference type="ARBA" id="ARBA00023125"/>
    </source>
</evidence>
<comment type="subcellular location">
    <subcellularLocation>
        <location evidence="11">Nucleus</location>
    </subcellularLocation>
</comment>
<proteinExistence type="inferred from homology"/>
<evidence type="ECO:0000256" key="12">
    <source>
        <dbReference type="SAM" id="Coils"/>
    </source>
</evidence>
<dbReference type="GO" id="GO:0016887">
    <property type="term" value="F:ATP hydrolysis activity"/>
    <property type="evidence" value="ECO:0007669"/>
    <property type="project" value="RHEA"/>
</dbReference>
<dbReference type="PANTHER" id="PTHR13710:SF105">
    <property type="entry name" value="ATP-DEPENDENT DNA HELICASE Q1"/>
    <property type="match status" value="1"/>
</dbReference>
<evidence type="ECO:0000256" key="9">
    <source>
        <dbReference type="ARBA" id="ARBA00023242"/>
    </source>
</evidence>
<evidence type="ECO:0000256" key="6">
    <source>
        <dbReference type="ARBA" id="ARBA00022840"/>
    </source>
</evidence>
<reference evidence="16 17" key="1">
    <citation type="submission" date="2019-01" db="EMBL/GenBank/DDBJ databases">
        <title>Draft genome sequences of three monokaryotic isolates of the white-rot basidiomycete fungus Dichomitus squalens.</title>
        <authorList>
            <consortium name="DOE Joint Genome Institute"/>
            <person name="Lopez S.C."/>
            <person name="Andreopoulos B."/>
            <person name="Pangilinan J."/>
            <person name="Lipzen A."/>
            <person name="Riley R."/>
            <person name="Ahrendt S."/>
            <person name="Ng V."/>
            <person name="Barry K."/>
            <person name="Daum C."/>
            <person name="Grigoriev I.V."/>
            <person name="Hilden K.S."/>
            <person name="Makela M.R."/>
            <person name="de Vries R.P."/>
        </authorList>
    </citation>
    <scope>NUCLEOTIDE SEQUENCE [LARGE SCALE GENOMIC DNA]</scope>
    <source>
        <strain evidence="16 17">CBS 464.89</strain>
    </source>
</reference>
<keyword evidence="6 11" id="KW-0067">ATP-binding</keyword>
<feature type="compositionally biased region" description="Acidic residues" evidence="13">
    <location>
        <begin position="779"/>
        <end position="788"/>
    </location>
</feature>
<feature type="domain" description="Helicase ATP-binding" evidence="14">
    <location>
        <begin position="141"/>
        <end position="322"/>
    </location>
</feature>
<keyword evidence="2" id="KW-0479">Metal-binding</keyword>
<keyword evidence="12" id="KW-0175">Coiled coil</keyword>
<dbReference type="GO" id="GO:0046872">
    <property type="term" value="F:metal ion binding"/>
    <property type="evidence" value="ECO:0007669"/>
    <property type="project" value="UniProtKB-KW"/>
</dbReference>
<dbReference type="EMBL" id="ML145237">
    <property type="protein sequence ID" value="TBU52772.1"/>
    <property type="molecule type" value="Genomic_DNA"/>
</dbReference>
<dbReference type="InterPro" id="IPR027417">
    <property type="entry name" value="P-loop_NTPase"/>
</dbReference>
<dbReference type="Pfam" id="PF00271">
    <property type="entry name" value="Helicase_C"/>
    <property type="match status" value="1"/>
</dbReference>
<name>A0A4Q9PH39_9APHY</name>
<dbReference type="Pfam" id="PF16124">
    <property type="entry name" value="RecQ_Zn_bind"/>
    <property type="match status" value="1"/>
</dbReference>
<feature type="region of interest" description="Disordered" evidence="13">
    <location>
        <begin position="1"/>
        <end position="51"/>
    </location>
</feature>
<dbReference type="GO" id="GO:0005737">
    <property type="term" value="C:cytoplasm"/>
    <property type="evidence" value="ECO:0007669"/>
    <property type="project" value="TreeGrafter"/>
</dbReference>
<dbReference type="InterPro" id="IPR014001">
    <property type="entry name" value="Helicase_ATP-bd"/>
</dbReference>
<feature type="compositionally biased region" description="Polar residues" evidence="13">
    <location>
        <begin position="793"/>
        <end position="802"/>
    </location>
</feature>
<dbReference type="PANTHER" id="PTHR13710">
    <property type="entry name" value="DNA HELICASE RECQ FAMILY MEMBER"/>
    <property type="match status" value="1"/>
</dbReference>
<keyword evidence="4 11" id="KW-0378">Hydrolase</keyword>
<keyword evidence="7" id="KW-0238">DNA-binding</keyword>
<dbReference type="SMART" id="SM00487">
    <property type="entry name" value="DEXDc"/>
    <property type="match status" value="1"/>
</dbReference>
<dbReference type="InterPro" id="IPR004589">
    <property type="entry name" value="DNA_helicase_ATP-dep_RecQ"/>
</dbReference>
<keyword evidence="3 11" id="KW-0547">Nucleotide-binding</keyword>
<dbReference type="GO" id="GO:0009378">
    <property type="term" value="F:four-way junction helicase activity"/>
    <property type="evidence" value="ECO:0007669"/>
    <property type="project" value="TreeGrafter"/>
</dbReference>
<dbReference type="SUPFAM" id="SSF52540">
    <property type="entry name" value="P-loop containing nucleoside triphosphate hydrolases"/>
    <property type="match status" value="1"/>
</dbReference>
<dbReference type="InterPro" id="IPR011545">
    <property type="entry name" value="DEAD/DEAH_box_helicase_dom"/>
</dbReference>
<evidence type="ECO:0000259" key="15">
    <source>
        <dbReference type="PROSITE" id="PS51194"/>
    </source>
</evidence>
<dbReference type="AlphaFoldDB" id="A0A4Q9PH39"/>